<accession>A0A515CUM2</accession>
<comment type="similarity">
    <text evidence="2">Belongs to the organic radical-activating enzymes family.</text>
</comment>
<dbReference type="SFLD" id="SFLDS00029">
    <property type="entry name" value="Radical_SAM"/>
    <property type="match status" value="1"/>
</dbReference>
<evidence type="ECO:0000256" key="2">
    <source>
        <dbReference type="ARBA" id="ARBA00009777"/>
    </source>
</evidence>
<sequence length="299" mass="33190">MIFNLQRYSTHDGPGIRSVVFLKGCSLGCLWCQNPESRSRKADLLFDPRLCLSGCTLCAEGHPQAIQRIDDNLLIQRELLSHEEYAALAARCPTDALSLCGSAVNIDDIMTEVLRDRPFYLRTGGGLTLSGGEPFMQPAMAAELLKRGREAGIHTAVESCLHTPWSHIAPSLPWLDLMLADLKHVDEKRFKQWTGGSAKRVMENFRRLAAHGTRTTVRVPLIPDFNADRRSIRAIVDFAADEAGVTEIHFLPYHTLGINKYNLLGEPYHAARTPLDAPELLAYAEQYAEAKGLTAILRG</sequence>
<reference evidence="10 12" key="1">
    <citation type="submission" date="2018-11" db="EMBL/GenBank/DDBJ databases">
        <title>The first complete genome of Serratia liquefaciens isolated from metalophyte plant revel distinctness adaptive mechanisms in an extreme habitat.</title>
        <authorList>
            <person name="Caneschi W.L."/>
            <person name="Sanchez A.B."/>
            <person name="Felestrino E.B."/>
            <person name="Assis R.A.B."/>
            <person name="Lemes C.G.C."/>
            <person name="Cordeiro I.F."/>
            <person name="Fonseca N.P."/>
            <person name="Villa M."/>
            <person name="Vieira I.T."/>
            <person name="Moraes L.A."/>
            <person name="Kamino L.H.Y."/>
            <person name="do Carmo F."/>
            <person name="Garcia C.M."/>
            <person name="Almeida N.F."/>
            <person name="Silva R.S."/>
            <person name="Ferro J.A."/>
            <person name="Ferro M.I.T."/>
            <person name="Varani A.M."/>
            <person name="Ferreira R.M."/>
            <person name="dos Santos V.L."/>
            <person name="Silva U.C."/>
            <person name="Setubal J.C."/>
            <person name="Moreira L.M."/>
        </authorList>
    </citation>
    <scope>NUCLEOTIDE SEQUENCE [LARGE SCALE GENOMIC DNA]</scope>
    <source>
        <strain evidence="10 12">FG3</strain>
    </source>
</reference>
<dbReference type="AlphaFoldDB" id="A0A515CUM2"/>
<organism evidence="10 12">
    <name type="scientific">Serratia liquefaciens</name>
    <dbReference type="NCBI Taxonomy" id="614"/>
    <lineage>
        <taxon>Bacteria</taxon>
        <taxon>Pseudomonadati</taxon>
        <taxon>Pseudomonadota</taxon>
        <taxon>Gammaproteobacteria</taxon>
        <taxon>Enterobacterales</taxon>
        <taxon>Yersiniaceae</taxon>
        <taxon>Serratia</taxon>
    </lineage>
</organism>
<dbReference type="PIRSF" id="PIRSF000371">
    <property type="entry name" value="PFL_act_enz"/>
    <property type="match status" value="1"/>
</dbReference>
<evidence type="ECO:0000256" key="5">
    <source>
        <dbReference type="ARBA" id="ARBA00022723"/>
    </source>
</evidence>
<evidence type="ECO:0000256" key="1">
    <source>
        <dbReference type="ARBA" id="ARBA00001966"/>
    </source>
</evidence>
<evidence type="ECO:0000313" key="11">
    <source>
        <dbReference type="EMBL" id="QQU57395.1"/>
    </source>
</evidence>
<dbReference type="EMBL" id="CP033893">
    <property type="protein sequence ID" value="QDL31874.1"/>
    <property type="molecule type" value="Genomic_DNA"/>
</dbReference>
<dbReference type="PROSITE" id="PS01087">
    <property type="entry name" value="RADICAL_ACTIVATING"/>
    <property type="match status" value="1"/>
</dbReference>
<dbReference type="Pfam" id="PF04055">
    <property type="entry name" value="Radical_SAM"/>
    <property type="match status" value="1"/>
</dbReference>
<dbReference type="InterPro" id="IPR040074">
    <property type="entry name" value="BssD/PflA/YjjW"/>
</dbReference>
<evidence type="ECO:0000256" key="4">
    <source>
        <dbReference type="ARBA" id="ARBA00022691"/>
    </source>
</evidence>
<name>A0A515CUM2_SERLI</name>
<keyword evidence="8" id="KW-0411">Iron-sulfur</keyword>
<dbReference type="Proteomes" id="UP000317572">
    <property type="component" value="Chromosome"/>
</dbReference>
<dbReference type="Gene3D" id="3.20.20.70">
    <property type="entry name" value="Aldolase class I"/>
    <property type="match status" value="1"/>
</dbReference>
<evidence type="ECO:0000259" key="9">
    <source>
        <dbReference type="PROSITE" id="PS51918"/>
    </source>
</evidence>
<evidence type="ECO:0000313" key="13">
    <source>
        <dbReference type="Proteomes" id="UP000595237"/>
    </source>
</evidence>
<keyword evidence="3" id="KW-0004">4Fe-4S</keyword>
<keyword evidence="13" id="KW-1185">Reference proteome</keyword>
<reference evidence="11 13" key="2">
    <citation type="submission" date="2021-01" db="EMBL/GenBank/DDBJ databases">
        <title>FDA dAtabase for Regulatory Grade micrObial Sequences (FDA-ARGOS): Supporting development and validation of Infectious Disease Dx tests.</title>
        <authorList>
            <person name="Blissenbach B."/>
            <person name="Krut O."/>
            <person name="Tallon L."/>
            <person name="Sadzewicz L."/>
            <person name="Zhao X."/>
            <person name="Boylan J."/>
            <person name="Ott S."/>
            <person name="Bowen H."/>
            <person name="Vavikolanu K."/>
            <person name="Mehta A."/>
            <person name="Aluvathingal J."/>
            <person name="Nadendla S."/>
            <person name="Yan Y."/>
            <person name="Sichtig H."/>
        </authorList>
    </citation>
    <scope>NUCLEOTIDE SEQUENCE [LARGE SCALE GENOMIC DNA]</scope>
    <source>
        <strain evidence="11 13">FDAARGOS_1081</strain>
    </source>
</reference>
<evidence type="ECO:0000256" key="7">
    <source>
        <dbReference type="ARBA" id="ARBA00023004"/>
    </source>
</evidence>
<keyword evidence="6" id="KW-0560">Oxidoreductase</keyword>
<evidence type="ECO:0000313" key="12">
    <source>
        <dbReference type="Proteomes" id="UP000317572"/>
    </source>
</evidence>
<dbReference type="InterPro" id="IPR012839">
    <property type="entry name" value="Organic_radical_activase"/>
</dbReference>
<comment type="cofactor">
    <cofactor evidence="1">
        <name>[4Fe-4S] cluster</name>
        <dbReference type="ChEBI" id="CHEBI:49883"/>
    </cofactor>
</comment>
<dbReference type="SFLD" id="SFLDG01118">
    <property type="entry name" value="activating_enzymes__group_2"/>
    <property type="match status" value="1"/>
</dbReference>
<dbReference type="GO" id="GO:0016491">
    <property type="term" value="F:oxidoreductase activity"/>
    <property type="evidence" value="ECO:0007669"/>
    <property type="project" value="UniProtKB-KW"/>
</dbReference>
<keyword evidence="7" id="KW-0408">Iron</keyword>
<evidence type="ECO:0000256" key="8">
    <source>
        <dbReference type="ARBA" id="ARBA00023014"/>
    </source>
</evidence>
<dbReference type="InterPro" id="IPR058240">
    <property type="entry name" value="rSAM_sf"/>
</dbReference>
<dbReference type="SUPFAM" id="SSF102114">
    <property type="entry name" value="Radical SAM enzymes"/>
    <property type="match status" value="1"/>
</dbReference>
<evidence type="ECO:0000256" key="6">
    <source>
        <dbReference type="ARBA" id="ARBA00023002"/>
    </source>
</evidence>
<protein>
    <submittedName>
        <fullName evidence="10">Glycyl-radical enzyme activating protein</fullName>
    </submittedName>
</protein>
<dbReference type="InterPro" id="IPR034457">
    <property type="entry name" value="Organic_radical-activating"/>
</dbReference>
<dbReference type="PANTHER" id="PTHR30352:SF14">
    <property type="entry name" value="PYRUVATE FORMATE-LYASE 3-ACTIVATING ENZYME-RELATED"/>
    <property type="match status" value="1"/>
</dbReference>
<gene>
    <name evidence="10" type="ORF">EGO53_08805</name>
    <name evidence="11" type="ORF">I6I38_10615</name>
</gene>
<keyword evidence="5" id="KW-0479">Metal-binding</keyword>
<dbReference type="InterPro" id="IPR007197">
    <property type="entry name" value="rSAM"/>
</dbReference>
<evidence type="ECO:0000313" key="10">
    <source>
        <dbReference type="EMBL" id="QDL31874.1"/>
    </source>
</evidence>
<dbReference type="GO" id="GO:0051539">
    <property type="term" value="F:4 iron, 4 sulfur cluster binding"/>
    <property type="evidence" value="ECO:0007669"/>
    <property type="project" value="UniProtKB-KW"/>
</dbReference>
<dbReference type="EMBL" id="CP068148">
    <property type="protein sequence ID" value="QQU57395.1"/>
    <property type="molecule type" value="Genomic_DNA"/>
</dbReference>
<proteinExistence type="inferred from homology"/>
<dbReference type="Proteomes" id="UP000595237">
    <property type="component" value="Chromosome"/>
</dbReference>
<dbReference type="RefSeq" id="WP_142815121.1">
    <property type="nucleotide sequence ID" value="NZ_CBCPIK010000003.1"/>
</dbReference>
<dbReference type="SFLD" id="SFLDG01066">
    <property type="entry name" value="organic_radical-activating_enz"/>
    <property type="match status" value="1"/>
</dbReference>
<feature type="domain" description="Radical SAM core" evidence="9">
    <location>
        <begin position="11"/>
        <end position="290"/>
    </location>
</feature>
<dbReference type="GO" id="GO:0046872">
    <property type="term" value="F:metal ion binding"/>
    <property type="evidence" value="ECO:0007669"/>
    <property type="project" value="UniProtKB-KW"/>
</dbReference>
<dbReference type="InterPro" id="IPR013785">
    <property type="entry name" value="Aldolase_TIM"/>
</dbReference>
<keyword evidence="4" id="KW-0949">S-adenosyl-L-methionine</keyword>
<dbReference type="PANTHER" id="PTHR30352">
    <property type="entry name" value="PYRUVATE FORMATE-LYASE-ACTIVATING ENZYME"/>
    <property type="match status" value="1"/>
</dbReference>
<dbReference type="STRING" id="614.XJ20_10335"/>
<dbReference type="PROSITE" id="PS51918">
    <property type="entry name" value="RADICAL_SAM"/>
    <property type="match status" value="1"/>
</dbReference>
<dbReference type="InterPro" id="IPR001989">
    <property type="entry name" value="Radical_activat_CS"/>
</dbReference>
<evidence type="ECO:0000256" key="3">
    <source>
        <dbReference type="ARBA" id="ARBA00022485"/>
    </source>
</evidence>
<dbReference type="NCBIfam" id="TIGR02494">
    <property type="entry name" value="PFLE_PFLC"/>
    <property type="match status" value="1"/>
</dbReference>